<dbReference type="NCBIfam" id="TIGR04019">
    <property type="entry name" value="B_thiol_YtxJ"/>
    <property type="match status" value="1"/>
</dbReference>
<organism evidence="1 2">
    <name type="scientific">Muriicola jejuensis</name>
    <dbReference type="NCBI Taxonomy" id="504488"/>
    <lineage>
        <taxon>Bacteria</taxon>
        <taxon>Pseudomonadati</taxon>
        <taxon>Bacteroidota</taxon>
        <taxon>Flavobacteriia</taxon>
        <taxon>Flavobacteriales</taxon>
        <taxon>Flavobacteriaceae</taxon>
        <taxon>Muriicola</taxon>
    </lineage>
</organism>
<sequence>MRSLFKSGNDSSEGSRKEFNWIPLEEEDQLEKITKRSATVPQVIFKNSTTCGISGIVRRTFETQHASVEGKADMYLLHIQHQRQLSSEVSRLFGIRHESPQLLIIKNGKVVHHTSHGQISYTDLSDWV</sequence>
<keyword evidence="2" id="KW-1185">Reference proteome</keyword>
<evidence type="ECO:0000313" key="2">
    <source>
        <dbReference type="Proteomes" id="UP000468443"/>
    </source>
</evidence>
<gene>
    <name evidence="1" type="primary">ytxJ</name>
    <name evidence="1" type="ORF">GWK09_11210</name>
</gene>
<reference evidence="1 2" key="1">
    <citation type="submission" date="2020-01" db="EMBL/GenBank/DDBJ databases">
        <title>Muriicola jejuensis KCTC 22299.</title>
        <authorList>
            <person name="Wang G."/>
        </authorList>
    </citation>
    <scope>NUCLEOTIDE SEQUENCE [LARGE SCALE GENOMIC DNA]</scope>
    <source>
        <strain evidence="1 2">KCTC 22299</strain>
    </source>
</reference>
<dbReference type="Pfam" id="PF11009">
    <property type="entry name" value="BrxC"/>
    <property type="match status" value="1"/>
</dbReference>
<accession>A0A6P0UGV9</accession>
<dbReference type="Gene3D" id="3.40.30.10">
    <property type="entry name" value="Glutaredoxin"/>
    <property type="match status" value="1"/>
</dbReference>
<protein>
    <submittedName>
        <fullName evidence="1">Bacillithiol system redox-active protein YtxJ</fullName>
    </submittedName>
</protein>
<comment type="caution">
    <text evidence="1">The sequence shown here is derived from an EMBL/GenBank/DDBJ whole genome shotgun (WGS) entry which is preliminary data.</text>
</comment>
<evidence type="ECO:0000313" key="1">
    <source>
        <dbReference type="EMBL" id="NER11089.1"/>
    </source>
</evidence>
<name>A0A6P0UGV9_9FLAO</name>
<dbReference type="InterPro" id="IPR022551">
    <property type="entry name" value="BrxC"/>
</dbReference>
<dbReference type="AlphaFoldDB" id="A0A6P0UGV9"/>
<dbReference type="Proteomes" id="UP000468443">
    <property type="component" value="Unassembled WGS sequence"/>
</dbReference>
<dbReference type="SUPFAM" id="SSF52833">
    <property type="entry name" value="Thioredoxin-like"/>
    <property type="match status" value="1"/>
</dbReference>
<dbReference type="EMBL" id="JAABOP010000003">
    <property type="protein sequence ID" value="NER11089.1"/>
    <property type="molecule type" value="Genomic_DNA"/>
</dbReference>
<proteinExistence type="predicted"/>
<dbReference type="InterPro" id="IPR036249">
    <property type="entry name" value="Thioredoxin-like_sf"/>
</dbReference>